<dbReference type="InterPro" id="IPR012347">
    <property type="entry name" value="Ferritin-like"/>
</dbReference>
<keyword evidence="11" id="KW-1185">Reference proteome</keyword>
<dbReference type="InterPro" id="IPR047809">
    <property type="entry name" value="COQ7_proteobact"/>
</dbReference>
<dbReference type="InterPro" id="IPR009078">
    <property type="entry name" value="Ferritin-like_SF"/>
</dbReference>
<dbReference type="HAMAP" id="MF_01658">
    <property type="entry name" value="COQ7"/>
    <property type="match status" value="1"/>
</dbReference>
<dbReference type="EMBL" id="JAVRIC010000004">
    <property type="protein sequence ID" value="MDT0496651.1"/>
    <property type="molecule type" value="Genomic_DNA"/>
</dbReference>
<feature type="binding site" evidence="9">
    <location>
        <position position="158"/>
    </location>
    <ligand>
        <name>Fe cation</name>
        <dbReference type="ChEBI" id="CHEBI:24875"/>
        <label>1</label>
    </ligand>
</feature>
<dbReference type="NCBIfam" id="NF033656">
    <property type="entry name" value="DMQ_monoox_COQ7"/>
    <property type="match status" value="1"/>
</dbReference>
<keyword evidence="4 9" id="KW-0479">Metal-binding</keyword>
<evidence type="ECO:0000256" key="2">
    <source>
        <dbReference type="ARBA" id="ARBA00022475"/>
    </source>
</evidence>
<accession>A0ABU2WH99</accession>
<comment type="catalytic activity">
    <reaction evidence="9">
        <text>a 5-methoxy-2-methyl-3-(all-trans-polyprenyl)benzene-1,4-diol + AH2 + O2 = a 3-demethylubiquinol + A + H2O</text>
        <dbReference type="Rhea" id="RHEA:50908"/>
        <dbReference type="Rhea" id="RHEA-COMP:10859"/>
        <dbReference type="Rhea" id="RHEA-COMP:10914"/>
        <dbReference type="ChEBI" id="CHEBI:13193"/>
        <dbReference type="ChEBI" id="CHEBI:15377"/>
        <dbReference type="ChEBI" id="CHEBI:15379"/>
        <dbReference type="ChEBI" id="CHEBI:17499"/>
        <dbReference type="ChEBI" id="CHEBI:84167"/>
        <dbReference type="ChEBI" id="CHEBI:84422"/>
        <dbReference type="EC" id="1.14.99.60"/>
    </reaction>
</comment>
<dbReference type="Proteomes" id="UP001254608">
    <property type="component" value="Unassembled WGS sequence"/>
</dbReference>
<evidence type="ECO:0000313" key="11">
    <source>
        <dbReference type="Proteomes" id="UP001254608"/>
    </source>
</evidence>
<evidence type="ECO:0000256" key="6">
    <source>
        <dbReference type="ARBA" id="ARBA00023004"/>
    </source>
</evidence>
<evidence type="ECO:0000256" key="8">
    <source>
        <dbReference type="ARBA" id="ARBA00023136"/>
    </source>
</evidence>
<keyword evidence="8 9" id="KW-0472">Membrane</keyword>
<comment type="function">
    <text evidence="9">Catalyzes the hydroxylation of 2-nonaprenyl-3-methyl-6-methoxy-1,4-benzoquinol during ubiquinone biosynthesis.</text>
</comment>
<dbReference type="GO" id="GO:0004497">
    <property type="term" value="F:monooxygenase activity"/>
    <property type="evidence" value="ECO:0007669"/>
    <property type="project" value="UniProtKB-KW"/>
</dbReference>
<name>A0ABU2WH99_9GAMM</name>
<dbReference type="PANTHER" id="PTHR11237:SF4">
    <property type="entry name" value="5-DEMETHOXYUBIQUINONE HYDROXYLASE, MITOCHONDRIAL"/>
    <property type="match status" value="1"/>
</dbReference>
<dbReference type="Pfam" id="PF03232">
    <property type="entry name" value="COQ7"/>
    <property type="match status" value="1"/>
</dbReference>
<comment type="subcellular location">
    <subcellularLocation>
        <location evidence="9">Cell membrane</location>
        <topology evidence="9">Peripheral membrane protein</topology>
    </subcellularLocation>
</comment>
<keyword evidence="5 9" id="KW-0560">Oxidoreductase</keyword>
<feature type="binding site" evidence="9">
    <location>
        <position position="158"/>
    </location>
    <ligand>
        <name>Fe cation</name>
        <dbReference type="ChEBI" id="CHEBI:24875"/>
        <label>2</label>
    </ligand>
</feature>
<feature type="binding site" evidence="9">
    <location>
        <position position="44"/>
    </location>
    <ligand>
        <name>Fe cation</name>
        <dbReference type="ChEBI" id="CHEBI:24875"/>
        <label>1</label>
    </ligand>
</feature>
<dbReference type="CDD" id="cd01042">
    <property type="entry name" value="DMQH"/>
    <property type="match status" value="1"/>
</dbReference>
<sequence length="195" mass="21453">MTAAQPPRRALPARLDTDRAGAAVPAVETRLRSVGLMRINHAGEVAAQALYHGQSMTARDAKTRQHMLSAAMEEKDHLAWCEARLAELGARPSRLQAFWYGGSFAIGALAGLAGDRWSLGFVNETERQVAEHLDEHIAQLSDSDVRSRTILEQMRLDEQRHGDEAAVAGGRPPPAPVRRLMRRVAAVMKWTAGRF</sequence>
<proteinExistence type="inferred from homology"/>
<comment type="pathway">
    <text evidence="1 9">Cofactor biosynthesis; ubiquinone biosynthesis.</text>
</comment>
<evidence type="ECO:0000256" key="1">
    <source>
        <dbReference type="ARBA" id="ARBA00004749"/>
    </source>
</evidence>
<reference evidence="10 11" key="1">
    <citation type="submission" date="2023-09" db="EMBL/GenBank/DDBJ databases">
        <authorList>
            <person name="Rey-Velasco X."/>
        </authorList>
    </citation>
    <scope>NUCLEOTIDE SEQUENCE [LARGE SCALE GENOMIC DNA]</scope>
    <source>
        <strain evidence="10 11">W345</strain>
    </source>
</reference>
<evidence type="ECO:0000256" key="7">
    <source>
        <dbReference type="ARBA" id="ARBA00023033"/>
    </source>
</evidence>
<dbReference type="PANTHER" id="PTHR11237">
    <property type="entry name" value="COENZYME Q10 BIOSYNTHESIS PROTEIN 7"/>
    <property type="match status" value="1"/>
</dbReference>
<protein>
    <recommendedName>
        <fullName evidence="9">3-demethoxyubiquinol 3-hydroxylase</fullName>
        <shortName evidence="9">DMQ hydroxylase</shortName>
        <ecNumber evidence="9">1.14.99.60</ecNumber>
    </recommendedName>
    <alternativeName>
        <fullName evidence="9">2-nonaprenyl-3-methyl-6-methoxy-1,4-benzoquinol hydroxylase</fullName>
    </alternativeName>
</protein>
<feature type="binding site" evidence="9">
    <location>
        <position position="126"/>
    </location>
    <ligand>
        <name>Fe cation</name>
        <dbReference type="ChEBI" id="CHEBI:24875"/>
        <label>2</label>
    </ligand>
</feature>
<evidence type="ECO:0000256" key="4">
    <source>
        <dbReference type="ARBA" id="ARBA00022723"/>
    </source>
</evidence>
<comment type="similarity">
    <text evidence="9">Belongs to the COQ7 family.</text>
</comment>
<evidence type="ECO:0000256" key="3">
    <source>
        <dbReference type="ARBA" id="ARBA00022688"/>
    </source>
</evidence>
<organism evidence="10 11">
    <name type="scientific">Banduia mediterranea</name>
    <dbReference type="NCBI Taxonomy" id="3075609"/>
    <lineage>
        <taxon>Bacteria</taxon>
        <taxon>Pseudomonadati</taxon>
        <taxon>Pseudomonadota</taxon>
        <taxon>Gammaproteobacteria</taxon>
        <taxon>Nevskiales</taxon>
        <taxon>Algiphilaceae</taxon>
        <taxon>Banduia</taxon>
    </lineage>
</organism>
<dbReference type="InterPro" id="IPR011566">
    <property type="entry name" value="Ubq_synth_Coq7"/>
</dbReference>
<keyword evidence="3 9" id="KW-0831">Ubiquinone biosynthesis</keyword>
<keyword evidence="6 9" id="KW-0408">Iron</keyword>
<comment type="caution">
    <text evidence="10">The sequence shown here is derived from an EMBL/GenBank/DDBJ whole genome shotgun (WGS) entry which is preliminary data.</text>
</comment>
<feature type="binding site" evidence="9">
    <location>
        <position position="77"/>
    </location>
    <ligand>
        <name>Fe cation</name>
        <dbReference type="ChEBI" id="CHEBI:24875"/>
        <label>1</label>
    </ligand>
</feature>
<evidence type="ECO:0000313" key="10">
    <source>
        <dbReference type="EMBL" id="MDT0496651.1"/>
    </source>
</evidence>
<comment type="cofactor">
    <cofactor evidence="9">
        <name>Fe cation</name>
        <dbReference type="ChEBI" id="CHEBI:24875"/>
    </cofactor>
    <text evidence="9">Binds 2 iron ions per subunit.</text>
</comment>
<feature type="binding site" evidence="9">
    <location>
        <position position="74"/>
    </location>
    <ligand>
        <name>Fe cation</name>
        <dbReference type="ChEBI" id="CHEBI:24875"/>
        <label>2</label>
    </ligand>
</feature>
<evidence type="ECO:0000256" key="9">
    <source>
        <dbReference type="HAMAP-Rule" id="MF_01658"/>
    </source>
</evidence>
<feature type="binding site" evidence="9">
    <location>
        <position position="161"/>
    </location>
    <ligand>
        <name>Fe cation</name>
        <dbReference type="ChEBI" id="CHEBI:24875"/>
        <label>2</label>
    </ligand>
</feature>
<dbReference type="EC" id="1.14.99.60" evidence="9"/>
<keyword evidence="7 9" id="KW-0503">Monooxygenase</keyword>
<dbReference type="Gene3D" id="1.20.1260.10">
    <property type="match status" value="1"/>
</dbReference>
<dbReference type="SUPFAM" id="SSF47240">
    <property type="entry name" value="Ferritin-like"/>
    <property type="match status" value="1"/>
</dbReference>
<keyword evidence="2 9" id="KW-1003">Cell membrane</keyword>
<feature type="binding site" evidence="9">
    <location>
        <position position="74"/>
    </location>
    <ligand>
        <name>Fe cation</name>
        <dbReference type="ChEBI" id="CHEBI:24875"/>
        <label>1</label>
    </ligand>
</feature>
<gene>
    <name evidence="9 10" type="primary">coq7</name>
    <name evidence="10" type="ORF">RM530_04650</name>
</gene>
<evidence type="ECO:0000256" key="5">
    <source>
        <dbReference type="ARBA" id="ARBA00023002"/>
    </source>
</evidence>
<dbReference type="RefSeq" id="WP_311364039.1">
    <property type="nucleotide sequence ID" value="NZ_JAVRIC010000004.1"/>
</dbReference>